<comment type="similarity">
    <text evidence="1">Belongs to the mTERF family.</text>
</comment>
<keyword evidence="2" id="KW-0806">Transcription termination</keyword>
<reference evidence="4" key="1">
    <citation type="submission" date="2020-07" db="EMBL/GenBank/DDBJ databases">
        <title>Genome sequence and genetic diversity analysis of an under-domesticated orphan crop, white fonio (Digitaria exilis).</title>
        <authorList>
            <person name="Bennetzen J.L."/>
            <person name="Chen S."/>
            <person name="Ma X."/>
            <person name="Wang X."/>
            <person name="Yssel A.E.J."/>
            <person name="Chaluvadi S.R."/>
            <person name="Johnson M."/>
            <person name="Gangashetty P."/>
            <person name="Hamidou F."/>
            <person name="Sanogo M.D."/>
            <person name="Zwaenepoel A."/>
            <person name="Wallace J."/>
            <person name="Van De Peer Y."/>
            <person name="Van Deynze A."/>
        </authorList>
    </citation>
    <scope>NUCLEOTIDE SEQUENCE</scope>
    <source>
        <tissue evidence="4">Leaves</tissue>
    </source>
</reference>
<evidence type="ECO:0000256" key="2">
    <source>
        <dbReference type="ARBA" id="ARBA00022472"/>
    </source>
</evidence>
<protein>
    <submittedName>
        <fullName evidence="4">Uncharacterized protein</fullName>
    </submittedName>
</protein>
<accession>A0A835EZ28</accession>
<dbReference type="Gene3D" id="1.25.70.10">
    <property type="entry name" value="Transcription termination factor 3, mitochondrial"/>
    <property type="match status" value="1"/>
</dbReference>
<dbReference type="GO" id="GO:0003676">
    <property type="term" value="F:nucleic acid binding"/>
    <property type="evidence" value="ECO:0007669"/>
    <property type="project" value="InterPro"/>
</dbReference>
<keyword evidence="5" id="KW-1185">Reference proteome</keyword>
<dbReference type="PANTHER" id="PTHR13068:SF238">
    <property type="match status" value="1"/>
</dbReference>
<dbReference type="PANTHER" id="PTHR13068">
    <property type="entry name" value="CGI-12 PROTEIN-RELATED"/>
    <property type="match status" value="1"/>
</dbReference>
<dbReference type="InterPro" id="IPR038538">
    <property type="entry name" value="MTERF_sf"/>
</dbReference>
<dbReference type="Gramene" id="Dexi4A01G0008930.1">
    <property type="protein sequence ID" value="Dexi4A01G0008930.1:cds"/>
    <property type="gene ID" value="Dexi4A01G0008930"/>
</dbReference>
<proteinExistence type="inferred from homology"/>
<evidence type="ECO:0000313" key="5">
    <source>
        <dbReference type="Proteomes" id="UP000636709"/>
    </source>
</evidence>
<gene>
    <name evidence="4" type="ORF">HU200_021460</name>
</gene>
<dbReference type="GO" id="GO:0006353">
    <property type="term" value="P:DNA-templated transcription termination"/>
    <property type="evidence" value="ECO:0007669"/>
    <property type="project" value="UniProtKB-KW"/>
</dbReference>
<name>A0A835EZ28_9POAL</name>
<evidence type="ECO:0000313" key="4">
    <source>
        <dbReference type="EMBL" id="KAF8723513.1"/>
    </source>
</evidence>
<evidence type="ECO:0000256" key="1">
    <source>
        <dbReference type="ARBA" id="ARBA00007692"/>
    </source>
</evidence>
<dbReference type="EMBL" id="JACEFO010001666">
    <property type="protein sequence ID" value="KAF8723513.1"/>
    <property type="molecule type" value="Genomic_DNA"/>
</dbReference>
<sequence>MLRLRNHLLPLVRGAAYQLTFPIHHGGCRLLLSTSPSPTPFSLEDYLVAACGLAPAQARSASKKVFADATAASKKAIDEFSTSGSSLNPRFDSDAVLALLSSIGLSRADIADVVAADPLILLCRANRLEPRILALRDRVGLSPPEIARFLPVASSVLRRGKVDANIKFLISFYGSFGRVLVALKRNLCLLTSSIEKMIEPNIALLHQCGLSVRDIAQLCSQTPRLLSYNPKRMKEFLLRAEELGVPRTSPMFKYAVSSVACISKENVAARLQFFKRTLGCSDSEVSTAVSKCPHILGLTEENLLRKIEFLMNEVRLEPQYIVKNPTLFTFNLEKRLISRYHVMKVLQEKGLLSSDKSFYTLAAMGEKTFKLMFIDRHKDSVPGLADAYAAAPAGSMS</sequence>
<organism evidence="4 5">
    <name type="scientific">Digitaria exilis</name>
    <dbReference type="NCBI Taxonomy" id="1010633"/>
    <lineage>
        <taxon>Eukaryota</taxon>
        <taxon>Viridiplantae</taxon>
        <taxon>Streptophyta</taxon>
        <taxon>Embryophyta</taxon>
        <taxon>Tracheophyta</taxon>
        <taxon>Spermatophyta</taxon>
        <taxon>Magnoliopsida</taxon>
        <taxon>Liliopsida</taxon>
        <taxon>Poales</taxon>
        <taxon>Poaceae</taxon>
        <taxon>PACMAD clade</taxon>
        <taxon>Panicoideae</taxon>
        <taxon>Panicodae</taxon>
        <taxon>Paniceae</taxon>
        <taxon>Anthephorinae</taxon>
        <taxon>Digitaria</taxon>
    </lineage>
</organism>
<dbReference type="Pfam" id="PF02536">
    <property type="entry name" value="mTERF"/>
    <property type="match status" value="1"/>
</dbReference>
<dbReference type="FunFam" id="1.25.70.10:FF:000001">
    <property type="entry name" value="Mitochondrial transcription termination factor-like"/>
    <property type="match status" value="1"/>
</dbReference>
<dbReference type="OrthoDB" id="2017321at2759"/>
<evidence type="ECO:0000256" key="3">
    <source>
        <dbReference type="ARBA" id="ARBA00022946"/>
    </source>
</evidence>
<keyword evidence="2" id="KW-0805">Transcription regulation</keyword>
<keyword evidence="3" id="KW-0809">Transit peptide</keyword>
<keyword evidence="2" id="KW-0804">Transcription</keyword>
<dbReference type="AlphaFoldDB" id="A0A835EZ28"/>
<dbReference type="SMART" id="SM00733">
    <property type="entry name" value="Mterf"/>
    <property type="match status" value="5"/>
</dbReference>
<comment type="caution">
    <text evidence="4">The sequence shown here is derived from an EMBL/GenBank/DDBJ whole genome shotgun (WGS) entry which is preliminary data.</text>
</comment>
<dbReference type="Proteomes" id="UP000636709">
    <property type="component" value="Unassembled WGS sequence"/>
</dbReference>
<dbReference type="InterPro" id="IPR003690">
    <property type="entry name" value="MTERF"/>
</dbReference>